<dbReference type="EMBL" id="CAMXCT030002585">
    <property type="protein sequence ID" value="CAL4786431.1"/>
    <property type="molecule type" value="Genomic_DNA"/>
</dbReference>
<organism evidence="2">
    <name type="scientific">Cladocopium goreaui</name>
    <dbReference type="NCBI Taxonomy" id="2562237"/>
    <lineage>
        <taxon>Eukaryota</taxon>
        <taxon>Sar</taxon>
        <taxon>Alveolata</taxon>
        <taxon>Dinophyceae</taxon>
        <taxon>Suessiales</taxon>
        <taxon>Symbiodiniaceae</taxon>
        <taxon>Cladocopium</taxon>
    </lineage>
</organism>
<feature type="region of interest" description="Disordered" evidence="1">
    <location>
        <begin position="679"/>
        <end position="701"/>
    </location>
</feature>
<proteinExistence type="predicted"/>
<evidence type="ECO:0000313" key="2">
    <source>
        <dbReference type="EMBL" id="CAI3999119.1"/>
    </source>
</evidence>
<feature type="compositionally biased region" description="Acidic residues" evidence="1">
    <location>
        <begin position="691"/>
        <end position="700"/>
    </location>
</feature>
<protein>
    <submittedName>
        <fullName evidence="2">Uncharacterized protein</fullName>
    </submittedName>
</protein>
<comment type="caution">
    <text evidence="2">The sequence shown here is derived from an EMBL/GenBank/DDBJ whole genome shotgun (WGS) entry which is preliminary data.</text>
</comment>
<keyword evidence="4" id="KW-1185">Reference proteome</keyword>
<dbReference type="Proteomes" id="UP001152797">
    <property type="component" value="Unassembled WGS sequence"/>
</dbReference>
<evidence type="ECO:0000313" key="4">
    <source>
        <dbReference type="Proteomes" id="UP001152797"/>
    </source>
</evidence>
<reference evidence="3 4" key="2">
    <citation type="submission" date="2024-05" db="EMBL/GenBank/DDBJ databases">
        <authorList>
            <person name="Chen Y."/>
            <person name="Shah S."/>
            <person name="Dougan E. K."/>
            <person name="Thang M."/>
            <person name="Chan C."/>
        </authorList>
    </citation>
    <scope>NUCLEOTIDE SEQUENCE [LARGE SCALE GENOMIC DNA]</scope>
</reference>
<gene>
    <name evidence="2" type="ORF">C1SCF055_LOCUS25362</name>
</gene>
<name>A0A9P1CVL6_9DINO</name>
<evidence type="ECO:0000256" key="1">
    <source>
        <dbReference type="SAM" id="MobiDB-lite"/>
    </source>
</evidence>
<dbReference type="AlphaFoldDB" id="A0A9P1CVL6"/>
<dbReference type="EMBL" id="CAMXCT020002585">
    <property type="protein sequence ID" value="CAL1152494.1"/>
    <property type="molecule type" value="Genomic_DNA"/>
</dbReference>
<accession>A0A9P1CVL6</accession>
<sequence>MSQPREKLQRLVQDGARKGLEWRQGAVAEICKDDLRAMVTAAGLPVRANSSKKWLTMPELREALLAYLASEATKAAAPQPGQQLQQLREEAAIRGQEWLGGVLAEIGRDHLREMQLLRSRERSCGGCERKLPSGGGIGWEELCEEELREMRKAAGLPVRANSSKKWLAMPELREVLLADLFPEAEKASGSTAEGAAAGQLEMAEEVGVTGTWSFLTTVNLLSQLRVMPWRLNTLTEYKVSEGASSDNADQLFSSDVPGVDLAGQFGNVGTSDFFSLGGHALDDSGLFGNKSCETDVGLESPAGSNIFEAQPGFKDSGALALGASQVPRGPVISESSFDQLLSHAYLGTRGPLTVKMPWERGVFKKIFKKPARGLQNVFQQPRVWVNHNLDSVAETLEELHGPDVGQPEAWQYLRELRETGAAPTKGTSFLSACAYALHVFGFSDLEGICNSKRLRGLATDFLHAVKAPLKQALVLTVRQVLRLHELLESTDCNVVDRAVAAYLLNALYGRLLPVVFPAIGVQGREWVTAAKMAFESCGLRPYVSRDVKVLASHAGGTVSTVWGEWTKVVVASWAAKAGMAAQDKSILGRHVSAYADSSAVYTRDLSIGAVSRLQDVISQIYRGEFLPDAPRSGYYPVAAPVFEEPCNAASEVVKVEDDAIGPEPVEETPQVDGELVEEACSASSDGSESLEGSDSEEEIEQQAPKCYKHIAVGPLAGRFVMHKVSHLVHYADQRVLEGAGAKVISCGRALNNNYYKTTEKFDSVDMCRTHEVLNQKPPTKQLDISAENLHGKQDTPDMTVTSALQVKEAFQRRGIALVFADLVTHESYTRYLTTLFGHLHRDPPAGYARTTVSQLVWQMLLEEGVQPKRDEMGVLALDAKLMESLQSYRVSFPCCR</sequence>
<evidence type="ECO:0000313" key="3">
    <source>
        <dbReference type="EMBL" id="CAL4786431.1"/>
    </source>
</evidence>
<feature type="compositionally biased region" description="Low complexity" evidence="1">
    <location>
        <begin position="679"/>
        <end position="690"/>
    </location>
</feature>
<dbReference type="EMBL" id="CAMXCT010002585">
    <property type="protein sequence ID" value="CAI3999119.1"/>
    <property type="molecule type" value="Genomic_DNA"/>
</dbReference>
<reference evidence="2" key="1">
    <citation type="submission" date="2022-10" db="EMBL/GenBank/DDBJ databases">
        <authorList>
            <person name="Chen Y."/>
            <person name="Dougan E. K."/>
            <person name="Chan C."/>
            <person name="Rhodes N."/>
            <person name="Thang M."/>
        </authorList>
    </citation>
    <scope>NUCLEOTIDE SEQUENCE</scope>
</reference>